<keyword evidence="3 6" id="KW-0812">Transmembrane</keyword>
<sequence length="431" mass="51736">MTETLERALAPLLTFSPFFGLGMFEYPRGQPRPYLSCLYALAKWGVLMYFYYSPKINKDFQSKNYLMNDFLPLILIISIFIGFCRFKVKINETVTILYKLSNYNLDEDLREQILQFILQIKQREVKFGLGHFHFGYNVICWELKMCLHELAIVDDTLEALGTPKEYQRLRNWMIRIIIGWIAYVFFHLAHWNIDQLILSFYGAYTYFSFFDPFLFYYPSNIIILNALISAAILGLVLYLRIYTFTLCVSSRFHRINERLRVLYSDLFESNTDYRRQNRSICVHQRIKEAKDHNQYIWIIMHVHLQLCHISRKLNIVFKVQMLMQMIWYFSISIDKCILMFHFLAKHDIEWTFRISVLHLSDYFTFVLHSILFLILNYVCQTVYYKINEIVTILYKFSNYNLDEDLREQVNNYNKVSALCVILLALKIWTPI</sequence>
<evidence type="ECO:0000313" key="7">
    <source>
        <dbReference type="EMBL" id="KYN28007.1"/>
    </source>
</evidence>
<keyword evidence="6" id="KW-0675">Receptor</keyword>
<feature type="transmembrane region" description="Helical" evidence="6">
    <location>
        <begin position="321"/>
        <end position="342"/>
    </location>
</feature>
<protein>
    <recommendedName>
        <fullName evidence="6">Gustatory receptor</fullName>
    </recommendedName>
</protein>
<feature type="transmembrane region" description="Helical" evidence="6">
    <location>
        <begin position="172"/>
        <end position="193"/>
    </location>
</feature>
<comment type="function">
    <text evidence="6">Gustatory receptor which mediates acceptance or avoidance behavior, depending on its substrates.</text>
</comment>
<name>A0A151JNV8_9HYME</name>
<comment type="similarity">
    <text evidence="6">Belongs to the insect chemoreceptor superfamily. Gustatory receptor (GR) family.</text>
</comment>
<keyword evidence="4 6" id="KW-1133">Transmembrane helix</keyword>
<dbReference type="GO" id="GO:0050909">
    <property type="term" value="P:sensory perception of taste"/>
    <property type="evidence" value="ECO:0007669"/>
    <property type="project" value="InterPro"/>
</dbReference>
<comment type="subcellular location">
    <subcellularLocation>
        <location evidence="1 6">Cell membrane</location>
        <topology evidence="1 6">Multi-pass membrane protein</topology>
    </subcellularLocation>
</comment>
<keyword evidence="2 6" id="KW-1003">Cell membrane</keyword>
<dbReference type="Proteomes" id="UP000078492">
    <property type="component" value="Unassembled WGS sequence"/>
</dbReference>
<keyword evidence="8" id="KW-1185">Reference proteome</keyword>
<proteinExistence type="inferred from homology"/>
<dbReference type="AlphaFoldDB" id="A0A151JNV8"/>
<dbReference type="InterPro" id="IPR013604">
    <property type="entry name" value="7TM_chemorcpt"/>
</dbReference>
<feature type="transmembrane region" description="Helical" evidence="6">
    <location>
        <begin position="213"/>
        <end position="239"/>
    </location>
</feature>
<feature type="transmembrane region" description="Helical" evidence="6">
    <location>
        <begin position="64"/>
        <end position="83"/>
    </location>
</feature>
<evidence type="ECO:0000256" key="3">
    <source>
        <dbReference type="ARBA" id="ARBA00022692"/>
    </source>
</evidence>
<evidence type="ECO:0000256" key="5">
    <source>
        <dbReference type="ARBA" id="ARBA00023136"/>
    </source>
</evidence>
<evidence type="ECO:0000256" key="6">
    <source>
        <dbReference type="RuleBase" id="RU363108"/>
    </source>
</evidence>
<dbReference type="GO" id="GO:0005886">
    <property type="term" value="C:plasma membrane"/>
    <property type="evidence" value="ECO:0007669"/>
    <property type="project" value="UniProtKB-SubCell"/>
</dbReference>
<reference evidence="7 8" key="1">
    <citation type="submission" date="2015-09" db="EMBL/GenBank/DDBJ databases">
        <title>Trachymyrmex cornetzi WGS genome.</title>
        <authorList>
            <person name="Nygaard S."/>
            <person name="Hu H."/>
            <person name="Boomsma J."/>
            <person name="Zhang G."/>
        </authorList>
    </citation>
    <scope>NUCLEOTIDE SEQUENCE [LARGE SCALE GENOMIC DNA]</scope>
    <source>
        <strain evidence="7">Tcor2-1</strain>
        <tissue evidence="7">Whole body</tissue>
    </source>
</reference>
<dbReference type="Pfam" id="PF08395">
    <property type="entry name" value="7tm_7"/>
    <property type="match status" value="1"/>
</dbReference>
<evidence type="ECO:0000256" key="2">
    <source>
        <dbReference type="ARBA" id="ARBA00022475"/>
    </source>
</evidence>
<comment type="caution">
    <text evidence="6">Lacks conserved residue(s) required for the propagation of feature annotation.</text>
</comment>
<accession>A0A151JNV8</accession>
<dbReference type="GO" id="GO:0007165">
    <property type="term" value="P:signal transduction"/>
    <property type="evidence" value="ECO:0007669"/>
    <property type="project" value="UniProtKB-KW"/>
</dbReference>
<keyword evidence="6" id="KW-0807">Transducer</keyword>
<evidence type="ECO:0000256" key="4">
    <source>
        <dbReference type="ARBA" id="ARBA00022989"/>
    </source>
</evidence>
<evidence type="ECO:0000313" key="8">
    <source>
        <dbReference type="Proteomes" id="UP000078492"/>
    </source>
</evidence>
<feature type="transmembrane region" description="Helical" evidence="6">
    <location>
        <begin position="33"/>
        <end position="52"/>
    </location>
</feature>
<dbReference type="EMBL" id="KQ978837">
    <property type="protein sequence ID" value="KYN28007.1"/>
    <property type="molecule type" value="Genomic_DNA"/>
</dbReference>
<gene>
    <name evidence="7" type="ORF">ALC57_02584</name>
</gene>
<organism evidence="7 8">
    <name type="scientific">Trachymyrmex cornetzi</name>
    <dbReference type="NCBI Taxonomy" id="471704"/>
    <lineage>
        <taxon>Eukaryota</taxon>
        <taxon>Metazoa</taxon>
        <taxon>Ecdysozoa</taxon>
        <taxon>Arthropoda</taxon>
        <taxon>Hexapoda</taxon>
        <taxon>Insecta</taxon>
        <taxon>Pterygota</taxon>
        <taxon>Neoptera</taxon>
        <taxon>Endopterygota</taxon>
        <taxon>Hymenoptera</taxon>
        <taxon>Apocrita</taxon>
        <taxon>Aculeata</taxon>
        <taxon>Formicoidea</taxon>
        <taxon>Formicidae</taxon>
        <taxon>Myrmicinae</taxon>
        <taxon>Trachymyrmex</taxon>
    </lineage>
</organism>
<keyword evidence="5 6" id="KW-0472">Membrane</keyword>
<feature type="transmembrane region" description="Helical" evidence="6">
    <location>
        <begin position="362"/>
        <end position="379"/>
    </location>
</feature>
<evidence type="ECO:0000256" key="1">
    <source>
        <dbReference type="ARBA" id="ARBA00004651"/>
    </source>
</evidence>